<proteinExistence type="predicted"/>
<dbReference type="EMBL" id="BSXG01000157">
    <property type="protein sequence ID" value="GME49684.1"/>
    <property type="molecule type" value="Genomic_DNA"/>
</dbReference>
<name>A0ACB5SNE6_9PEZI</name>
<sequence>MSSRPIKSKDAVVGRVLWLPPFDELPFGAVDAVGQTPAILKEAFDHPVVICSRPADRNGEYVHFHIVTSFHNKSLAERFNMKVNKQRRQVNWYLPIAPSEYHPEETEGRFGHPHIELENGRQMSTRSFINAKDIYAIQWRHLTRYQSKGLYRLTASSIEHMNERTGRLVTYQPGDQYGLDSEVDSGPESPPARPVQTVSSEVPPLETLPPVDQWTRVDVVAPFRLAGGNKAVVFVGTLTTGDNGRSQVLCIIPERNLQSQQQQQQQPEPQTTISTILATPFKTVGHLIGSALAKIVRNLESLVDNLPNMLLILRTPQQKESEERPG</sequence>
<protein>
    <submittedName>
        <fullName evidence="1">Uncharacterized protein</fullName>
    </submittedName>
</protein>
<keyword evidence="2" id="KW-1185">Reference proteome</keyword>
<organism evidence="1 2">
    <name type="scientific">Neofusicoccum parvum</name>
    <dbReference type="NCBI Taxonomy" id="310453"/>
    <lineage>
        <taxon>Eukaryota</taxon>
        <taxon>Fungi</taxon>
        <taxon>Dikarya</taxon>
        <taxon>Ascomycota</taxon>
        <taxon>Pezizomycotina</taxon>
        <taxon>Dothideomycetes</taxon>
        <taxon>Dothideomycetes incertae sedis</taxon>
        <taxon>Botryosphaeriales</taxon>
        <taxon>Botryosphaeriaceae</taxon>
        <taxon>Neofusicoccum</taxon>
    </lineage>
</organism>
<dbReference type="Proteomes" id="UP001165186">
    <property type="component" value="Unassembled WGS sequence"/>
</dbReference>
<evidence type="ECO:0000313" key="2">
    <source>
        <dbReference type="Proteomes" id="UP001165186"/>
    </source>
</evidence>
<reference evidence="1" key="1">
    <citation type="submission" date="2024-09" db="EMBL/GenBank/DDBJ databases">
        <title>Draft Genome Sequences of Neofusicoccum parvum.</title>
        <authorList>
            <person name="Ashida A."/>
            <person name="Camagna M."/>
            <person name="Tanaka A."/>
            <person name="Takemoto D."/>
        </authorList>
    </citation>
    <scope>NUCLEOTIDE SEQUENCE</scope>
    <source>
        <strain evidence="1">PPO83</strain>
    </source>
</reference>
<comment type="caution">
    <text evidence="1">The sequence shown here is derived from an EMBL/GenBank/DDBJ whole genome shotgun (WGS) entry which is preliminary data.</text>
</comment>
<gene>
    <name evidence="1" type="primary">g2571</name>
    <name evidence="1" type="ORF">NpPPO83_00002571</name>
</gene>
<accession>A0ACB5SNE6</accession>
<evidence type="ECO:0000313" key="1">
    <source>
        <dbReference type="EMBL" id="GME49684.1"/>
    </source>
</evidence>